<name>A0ABS3SWB6_9FLAO</name>
<dbReference type="InterPro" id="IPR036249">
    <property type="entry name" value="Thioredoxin-like_sf"/>
</dbReference>
<keyword evidence="3" id="KW-1185">Reference proteome</keyword>
<dbReference type="PANTHER" id="PTHR13887:SF41">
    <property type="entry name" value="THIOREDOXIN SUPERFAMILY PROTEIN"/>
    <property type="match status" value="1"/>
</dbReference>
<comment type="caution">
    <text evidence="2">The sequence shown here is derived from an EMBL/GenBank/DDBJ whole genome shotgun (WGS) entry which is preliminary data.</text>
</comment>
<organism evidence="2 3">
    <name type="scientific">Gelidibacter pelagius</name>
    <dbReference type="NCBI Taxonomy" id="2819985"/>
    <lineage>
        <taxon>Bacteria</taxon>
        <taxon>Pseudomonadati</taxon>
        <taxon>Bacteroidota</taxon>
        <taxon>Flavobacteriia</taxon>
        <taxon>Flavobacteriales</taxon>
        <taxon>Flavobacteriaceae</taxon>
        <taxon>Gelidibacter</taxon>
    </lineage>
</organism>
<dbReference type="RefSeq" id="WP_208235144.1">
    <property type="nucleotide sequence ID" value="NZ_JAGEVG010000027.1"/>
</dbReference>
<protein>
    <submittedName>
        <fullName evidence="2">DsbA family oxidoreductase</fullName>
    </submittedName>
</protein>
<evidence type="ECO:0000313" key="2">
    <source>
        <dbReference type="EMBL" id="MBO3100037.1"/>
    </source>
</evidence>
<dbReference type="CDD" id="cd03024">
    <property type="entry name" value="DsbA_FrnE"/>
    <property type="match status" value="1"/>
</dbReference>
<evidence type="ECO:0000313" key="3">
    <source>
        <dbReference type="Proteomes" id="UP000681315"/>
    </source>
</evidence>
<accession>A0ABS3SWB6</accession>
<evidence type="ECO:0000259" key="1">
    <source>
        <dbReference type="Pfam" id="PF01323"/>
    </source>
</evidence>
<dbReference type="InterPro" id="IPR001853">
    <property type="entry name" value="DSBA-like_thioredoxin_dom"/>
</dbReference>
<dbReference type="EMBL" id="JAGEVG010000027">
    <property type="protein sequence ID" value="MBO3100037.1"/>
    <property type="molecule type" value="Genomic_DNA"/>
</dbReference>
<dbReference type="Pfam" id="PF01323">
    <property type="entry name" value="DSBA"/>
    <property type="match status" value="1"/>
</dbReference>
<dbReference type="Gene3D" id="3.40.30.10">
    <property type="entry name" value="Glutaredoxin"/>
    <property type="match status" value="1"/>
</dbReference>
<dbReference type="SUPFAM" id="SSF52833">
    <property type="entry name" value="Thioredoxin-like"/>
    <property type="match status" value="1"/>
</dbReference>
<reference evidence="2 3" key="1">
    <citation type="submission" date="2021-03" db="EMBL/GenBank/DDBJ databases">
        <title>Gelidibacter sp. nov., isolated from costal sediment.</title>
        <authorList>
            <person name="Lun K.-Y."/>
        </authorList>
    </citation>
    <scope>NUCLEOTIDE SEQUENCE [LARGE SCALE GENOMIC DNA]</scope>
    <source>
        <strain evidence="2 3">DF109</strain>
    </source>
</reference>
<proteinExistence type="predicted"/>
<dbReference type="PANTHER" id="PTHR13887">
    <property type="entry name" value="GLUTATHIONE S-TRANSFERASE KAPPA"/>
    <property type="match status" value="1"/>
</dbReference>
<feature type="domain" description="DSBA-like thioredoxin" evidence="1">
    <location>
        <begin position="7"/>
        <end position="208"/>
    </location>
</feature>
<dbReference type="Proteomes" id="UP000681315">
    <property type="component" value="Unassembled WGS sequence"/>
</dbReference>
<sequence>MKEKLKIDIVSDVVCPWCTIGYKRLEKAINELGIQDQVEIEWQPFELNPNMPAEGQNLREHIAEKYGSTLEQQKASQQNMAEAGAALGFTFDYFDDMRMANTFDAHVLLDYAKAFGKQTELKMGLTKAFFSDRKDVSKREVLKEVLLEVGLNAEEAFTKIDDAKVRNEVKSQEAYWQSVGVNSVPTIVFNRKSAITGAQPVEVFKQVLTEILESSKQGS</sequence>
<gene>
    <name evidence="2" type="ORF">J4051_17325</name>
</gene>